<organism evidence="2 3">
    <name type="scientific">Haloferax larsenii</name>
    <dbReference type="NCBI Taxonomy" id="302484"/>
    <lineage>
        <taxon>Archaea</taxon>
        <taxon>Methanobacteriati</taxon>
        <taxon>Methanobacteriota</taxon>
        <taxon>Stenosarchaea group</taxon>
        <taxon>Halobacteria</taxon>
        <taxon>Halobacteriales</taxon>
        <taxon>Haloferacaceae</taxon>
        <taxon>Haloferax</taxon>
    </lineage>
</organism>
<dbReference type="AlphaFoldDB" id="A0A1H7JGR9"/>
<dbReference type="NCBIfam" id="TIGR04088">
    <property type="entry name" value="cognate_SipW"/>
    <property type="match status" value="1"/>
</dbReference>
<gene>
    <name evidence="2" type="ORF">SAMN04488691_1011193</name>
</gene>
<feature type="region of interest" description="Disordered" evidence="1">
    <location>
        <begin position="107"/>
        <end position="126"/>
    </location>
</feature>
<sequence length="391" mass="40185">MSSKDTIELSRRKVLGGLAVIGVASATAGAGTIAALNDTETSNGNSIYAGTLDLKIGSPGSFGDSNVRLLDAQGIVPGQSGSGMVHLKNDNSSSTGGAVDVRITDVSARENGRTEMEREAGDTDSDSELPEYLKVRMYFEDLATGDRTYLGDDVFRKASNRLQSGKTFAVHYPLAPSEKVKFVLEWQLPASAPSTIMTDTISVDFAFDMMQAVLGTSIDGGSNSYGDVSGNSRFDGFPAWTASDKAFDTKAVFGGSGDELRISGNPGGSYTWTGSPLSAPFTFTYDGATTASINLGGSGGSTVTGTVPSTDSGIFALIAKSESGGTVEVSNVAINGIAAAPGLVTKSGDGTKGIEFDVGDFSGGVEVTGTIELSGTISAQETGLQIDVRDD</sequence>
<accession>A0A1H7JGR9</accession>
<reference evidence="2 3" key="1">
    <citation type="submission" date="2016-10" db="EMBL/GenBank/DDBJ databases">
        <authorList>
            <person name="de Groot N.N."/>
        </authorList>
    </citation>
    <scope>NUCLEOTIDE SEQUENCE [LARGE SCALE GENOMIC DNA]</scope>
    <source>
        <strain evidence="2 3">CDM_5</strain>
    </source>
</reference>
<dbReference type="EMBL" id="FOAD01000001">
    <property type="protein sequence ID" value="SEK73789.1"/>
    <property type="molecule type" value="Genomic_DNA"/>
</dbReference>
<dbReference type="InterPro" id="IPR006311">
    <property type="entry name" value="TAT_signal"/>
</dbReference>
<evidence type="ECO:0000313" key="3">
    <source>
        <dbReference type="Proteomes" id="UP000183894"/>
    </source>
</evidence>
<dbReference type="Proteomes" id="UP000183894">
    <property type="component" value="Unassembled WGS sequence"/>
</dbReference>
<dbReference type="InterPro" id="IPR023833">
    <property type="entry name" value="Signal_pept_SipW-depend-type"/>
</dbReference>
<name>A0A1H7JGR9_HALLR</name>
<proteinExistence type="predicted"/>
<feature type="compositionally biased region" description="Basic and acidic residues" evidence="1">
    <location>
        <begin position="107"/>
        <end position="121"/>
    </location>
</feature>
<dbReference type="RefSeq" id="WP_074792578.1">
    <property type="nucleotide sequence ID" value="NZ_FOAD01000001.1"/>
</dbReference>
<protein>
    <submittedName>
        <fullName evidence="2">SipW-cognate class signal peptide</fullName>
    </submittedName>
</protein>
<evidence type="ECO:0000313" key="2">
    <source>
        <dbReference type="EMBL" id="SEK73789.1"/>
    </source>
</evidence>
<dbReference type="PROSITE" id="PS51318">
    <property type="entry name" value="TAT"/>
    <property type="match status" value="1"/>
</dbReference>
<evidence type="ECO:0000256" key="1">
    <source>
        <dbReference type="SAM" id="MobiDB-lite"/>
    </source>
</evidence>
<dbReference type="OrthoDB" id="290745at2157"/>